<keyword evidence="5 6" id="KW-0472">Membrane</keyword>
<evidence type="ECO:0000256" key="3">
    <source>
        <dbReference type="ARBA" id="ARBA00022692"/>
    </source>
</evidence>
<feature type="transmembrane region" description="Helical" evidence="6">
    <location>
        <begin position="91"/>
        <end position="109"/>
    </location>
</feature>
<evidence type="ECO:0000256" key="1">
    <source>
        <dbReference type="ARBA" id="ARBA00004651"/>
    </source>
</evidence>
<protein>
    <submittedName>
        <fullName evidence="7">ABC transporter permease</fullName>
    </submittedName>
</protein>
<feature type="transmembrane region" description="Helical" evidence="6">
    <location>
        <begin position="285"/>
        <end position="306"/>
    </location>
</feature>
<dbReference type="PANTHER" id="PTHR47089:SF1">
    <property type="entry name" value="GUANOSINE ABC TRANSPORTER PERMEASE PROTEIN NUPP"/>
    <property type="match status" value="1"/>
</dbReference>
<organism evidence="7 8">
    <name type="scientific">Paenibacillus agilis</name>
    <dbReference type="NCBI Taxonomy" id="3020863"/>
    <lineage>
        <taxon>Bacteria</taxon>
        <taxon>Bacillati</taxon>
        <taxon>Bacillota</taxon>
        <taxon>Bacilli</taxon>
        <taxon>Bacillales</taxon>
        <taxon>Paenibacillaceae</taxon>
        <taxon>Paenibacillus</taxon>
    </lineage>
</organism>
<feature type="transmembrane region" description="Helical" evidence="6">
    <location>
        <begin position="116"/>
        <end position="136"/>
    </location>
</feature>
<dbReference type="Pfam" id="PF02653">
    <property type="entry name" value="BPD_transp_2"/>
    <property type="match status" value="1"/>
</dbReference>
<keyword evidence="8" id="KW-1185">Reference proteome</keyword>
<comment type="caution">
    <text evidence="7">The sequence shown here is derived from an EMBL/GenBank/DDBJ whole genome shotgun (WGS) entry which is preliminary data.</text>
</comment>
<evidence type="ECO:0000256" key="4">
    <source>
        <dbReference type="ARBA" id="ARBA00022989"/>
    </source>
</evidence>
<dbReference type="CDD" id="cd06580">
    <property type="entry name" value="TM_PBP1_transp_TpRbsC_like"/>
    <property type="match status" value="1"/>
</dbReference>
<keyword evidence="3 6" id="KW-0812">Transmembrane</keyword>
<dbReference type="AlphaFoldDB" id="A0A559IYI7"/>
<evidence type="ECO:0000313" key="7">
    <source>
        <dbReference type="EMBL" id="TVX92695.1"/>
    </source>
</evidence>
<dbReference type="InterPro" id="IPR001851">
    <property type="entry name" value="ABC_transp_permease"/>
</dbReference>
<feature type="transmembrane region" description="Helical" evidence="6">
    <location>
        <begin position="142"/>
        <end position="167"/>
    </location>
</feature>
<feature type="transmembrane region" description="Helical" evidence="6">
    <location>
        <begin position="326"/>
        <end position="348"/>
    </location>
</feature>
<feature type="transmembrane region" description="Helical" evidence="6">
    <location>
        <begin position="66"/>
        <end position="85"/>
    </location>
</feature>
<feature type="transmembrane region" description="Helical" evidence="6">
    <location>
        <begin position="198"/>
        <end position="215"/>
    </location>
</feature>
<proteinExistence type="predicted"/>
<dbReference type="RefSeq" id="WP_144988405.1">
    <property type="nucleotide sequence ID" value="NZ_VNJK01000001.1"/>
</dbReference>
<accession>A0A559IYI7</accession>
<dbReference type="GO" id="GO:0005886">
    <property type="term" value="C:plasma membrane"/>
    <property type="evidence" value="ECO:0007669"/>
    <property type="project" value="UniProtKB-SubCell"/>
</dbReference>
<keyword evidence="2" id="KW-1003">Cell membrane</keyword>
<evidence type="ECO:0000256" key="5">
    <source>
        <dbReference type="ARBA" id="ARBA00023136"/>
    </source>
</evidence>
<sequence>MAKLKSFINVFKQESIWISIISIFLGLLIGAIVMLVGGYEPILAYQSMIEKIVGNPYDIGETIRSIMPLILTGLAVAIAFRGGMFNIGVEGQIVMGSIGALLVGHFLELPPILHTLFAIVVGAIFGGLWGMLVAWLKTSRGINEVVTCIMLNWSALYISHIVVRMFMMEEGTARSKLIQDSASIEMPFLIQWFDGARIHWGFIITMLLLVGYSFYMNKTKWGYELRAVGSSKHAAHYAGISVNKTIHRTFFISGMMGGLVGTFEILGVFKYLAIAPTTSGLGFDGIAVALLGMNTAIGILLAAALFGALMYGSQGMSFGADVPGEVIRMVVSIIIFFAAAPGMLRVLFQLRRSTRRKEVSARGNDSVSH</sequence>
<comment type="subcellular location">
    <subcellularLocation>
        <location evidence="1">Cell membrane</location>
        <topology evidence="1">Multi-pass membrane protein</topology>
    </subcellularLocation>
</comment>
<dbReference type="GO" id="GO:0022857">
    <property type="term" value="F:transmembrane transporter activity"/>
    <property type="evidence" value="ECO:0007669"/>
    <property type="project" value="InterPro"/>
</dbReference>
<keyword evidence="4 6" id="KW-1133">Transmembrane helix</keyword>
<dbReference type="OrthoDB" id="45037at2"/>
<feature type="transmembrane region" description="Helical" evidence="6">
    <location>
        <begin position="16"/>
        <end position="45"/>
    </location>
</feature>
<dbReference type="Proteomes" id="UP000318102">
    <property type="component" value="Unassembled WGS sequence"/>
</dbReference>
<reference evidence="7 8" key="1">
    <citation type="submission" date="2019-07" db="EMBL/GenBank/DDBJ databases">
        <authorList>
            <person name="Kim J."/>
        </authorList>
    </citation>
    <scope>NUCLEOTIDE SEQUENCE [LARGE SCALE GENOMIC DNA]</scope>
    <source>
        <strain evidence="7 8">N4</strain>
    </source>
</reference>
<name>A0A559IYI7_9BACL</name>
<evidence type="ECO:0000256" key="6">
    <source>
        <dbReference type="SAM" id="Phobius"/>
    </source>
</evidence>
<dbReference type="EMBL" id="VNJK01000001">
    <property type="protein sequence ID" value="TVX92695.1"/>
    <property type="molecule type" value="Genomic_DNA"/>
</dbReference>
<gene>
    <name evidence="7" type="ORF">FPZ44_06320</name>
</gene>
<dbReference type="PANTHER" id="PTHR47089">
    <property type="entry name" value="ABC TRANSPORTER, PERMEASE PROTEIN"/>
    <property type="match status" value="1"/>
</dbReference>
<evidence type="ECO:0000313" key="8">
    <source>
        <dbReference type="Proteomes" id="UP000318102"/>
    </source>
</evidence>
<evidence type="ECO:0000256" key="2">
    <source>
        <dbReference type="ARBA" id="ARBA00022475"/>
    </source>
</evidence>